<gene>
    <name evidence="1" type="ORF">D7S86_19805</name>
</gene>
<protein>
    <submittedName>
        <fullName evidence="1">Uncharacterized protein</fullName>
    </submittedName>
</protein>
<reference evidence="1 2" key="1">
    <citation type="submission" date="2018-10" db="EMBL/GenBank/DDBJ databases">
        <title>Robbsia sp. DHC34, isolated from soil.</title>
        <authorList>
            <person name="Gao Z.-H."/>
            <person name="Qiu L.-H."/>
        </authorList>
    </citation>
    <scope>NUCLEOTIDE SEQUENCE [LARGE SCALE GENOMIC DNA]</scope>
    <source>
        <strain evidence="1 2">DHC34</strain>
    </source>
</reference>
<evidence type="ECO:0000313" key="1">
    <source>
        <dbReference type="EMBL" id="RKP50349.1"/>
    </source>
</evidence>
<dbReference type="EMBL" id="RBZU01000009">
    <property type="protein sequence ID" value="RKP50349.1"/>
    <property type="molecule type" value="Genomic_DNA"/>
</dbReference>
<name>A0A494XQA5_9BURK</name>
<sequence>MVCGVLSVQAVGMSALWHVNQDLPKSACMSRLTAIDNPRFDRVGSHVRFDGTLLFRPRSLYVEGAVDVADKSYRVHRMIEWETRWLSPRMRERTATRIYYGDTLPTALADQLPLIGEHAIEIEFIQIDSWLFAVVSNDVFVTYCRRLPSIVVDPNAVETLDNAHPASRPSAASQAKF</sequence>
<dbReference type="Proteomes" id="UP000270342">
    <property type="component" value="Unassembled WGS sequence"/>
</dbReference>
<keyword evidence="2" id="KW-1185">Reference proteome</keyword>
<accession>A0A494XQA5</accession>
<dbReference type="AlphaFoldDB" id="A0A494XQA5"/>
<evidence type="ECO:0000313" key="2">
    <source>
        <dbReference type="Proteomes" id="UP000270342"/>
    </source>
</evidence>
<organism evidence="1 2">
    <name type="scientific">Pararobbsia silviterrae</name>
    <dbReference type="NCBI Taxonomy" id="1792498"/>
    <lineage>
        <taxon>Bacteria</taxon>
        <taxon>Pseudomonadati</taxon>
        <taxon>Pseudomonadota</taxon>
        <taxon>Betaproteobacteria</taxon>
        <taxon>Burkholderiales</taxon>
        <taxon>Burkholderiaceae</taxon>
        <taxon>Pararobbsia</taxon>
    </lineage>
</organism>
<comment type="caution">
    <text evidence="1">The sequence shown here is derived from an EMBL/GenBank/DDBJ whole genome shotgun (WGS) entry which is preliminary data.</text>
</comment>
<proteinExistence type="predicted"/>